<protein>
    <recommendedName>
        <fullName evidence="4">Transporter</fullName>
    </recommendedName>
</protein>
<sequence length="135" mass="14939">MALVNLCCPCIIAVFSLTQVTHLIKESFMNGYIVTIIIAFIFGPILALPILIVGLFNIMDLMLFSFPILFFCIQGYKKERKIKDAFKGVIPGLIVSLILMAVVLFVKDENDCSNKYESGDLPAAVCETLKGPGFR</sequence>
<evidence type="ECO:0000313" key="3">
    <source>
        <dbReference type="Proteomes" id="UP001244490"/>
    </source>
</evidence>
<accession>A0AAW8AMU3</accession>
<keyword evidence="1" id="KW-0472">Membrane</keyword>
<evidence type="ECO:0008006" key="4">
    <source>
        <dbReference type="Google" id="ProtNLM"/>
    </source>
</evidence>
<dbReference type="RefSeq" id="WP_224354395.1">
    <property type="nucleotide sequence ID" value="NZ_BIIP01000017.1"/>
</dbReference>
<keyword evidence="1" id="KW-1133">Transmembrane helix</keyword>
<comment type="caution">
    <text evidence="2">The sequence shown here is derived from an EMBL/GenBank/DDBJ whole genome shotgun (WGS) entry which is preliminary data.</text>
</comment>
<gene>
    <name evidence="2" type="ORF">Q6294_25750</name>
</gene>
<organism evidence="2 3">
    <name type="scientific">Klebsiella pneumoniae</name>
    <dbReference type="NCBI Taxonomy" id="573"/>
    <lineage>
        <taxon>Bacteria</taxon>
        <taxon>Pseudomonadati</taxon>
        <taxon>Pseudomonadota</taxon>
        <taxon>Gammaproteobacteria</taxon>
        <taxon>Enterobacterales</taxon>
        <taxon>Enterobacteriaceae</taxon>
        <taxon>Klebsiella/Raoultella group</taxon>
        <taxon>Klebsiella</taxon>
        <taxon>Klebsiella pneumoniae complex</taxon>
    </lineage>
</organism>
<dbReference type="AlphaFoldDB" id="A0AAW8AMU3"/>
<feature type="transmembrane region" description="Helical" evidence="1">
    <location>
        <begin position="32"/>
        <end position="52"/>
    </location>
</feature>
<feature type="transmembrane region" description="Helical" evidence="1">
    <location>
        <begin position="88"/>
        <end position="106"/>
    </location>
</feature>
<keyword evidence="1" id="KW-0812">Transmembrane</keyword>
<evidence type="ECO:0000313" key="2">
    <source>
        <dbReference type="EMBL" id="MDP0970422.1"/>
    </source>
</evidence>
<name>A0AAW8AMU3_KLEPN</name>
<proteinExistence type="predicted"/>
<reference evidence="2" key="1">
    <citation type="submission" date="2023-07" db="EMBL/GenBank/DDBJ databases">
        <authorList>
            <person name="Peng Z."/>
        </authorList>
    </citation>
    <scope>NUCLEOTIDE SEQUENCE</scope>
    <source>
        <strain evidence="2">KP219</strain>
    </source>
</reference>
<dbReference type="EMBL" id="JAUUIA010000031">
    <property type="protein sequence ID" value="MDP0970422.1"/>
    <property type="molecule type" value="Genomic_DNA"/>
</dbReference>
<dbReference type="Proteomes" id="UP001244490">
    <property type="component" value="Unassembled WGS sequence"/>
</dbReference>
<evidence type="ECO:0000256" key="1">
    <source>
        <dbReference type="SAM" id="Phobius"/>
    </source>
</evidence>